<dbReference type="AlphaFoldDB" id="A0A8J3RMA9"/>
<gene>
    <name evidence="2" type="ORF">Plo01_40320</name>
</gene>
<protein>
    <submittedName>
        <fullName evidence="2">Uncharacterized protein</fullName>
    </submittedName>
</protein>
<comment type="caution">
    <text evidence="2">The sequence shown here is derived from an EMBL/GenBank/DDBJ whole genome shotgun (WGS) entry which is preliminary data.</text>
</comment>
<dbReference type="InterPro" id="IPR024079">
    <property type="entry name" value="MetalloPept_cat_dom_sf"/>
</dbReference>
<name>A0A8J3RMA9_9ACTN</name>
<feature type="region of interest" description="Disordered" evidence="1">
    <location>
        <begin position="706"/>
        <end position="728"/>
    </location>
</feature>
<dbReference type="RefSeq" id="WP_203892164.1">
    <property type="nucleotide sequence ID" value="NZ_BOOH01000033.1"/>
</dbReference>
<reference evidence="2 3" key="1">
    <citation type="submission" date="2021-01" db="EMBL/GenBank/DDBJ databases">
        <title>Whole genome shotgun sequence of Planobispora longispora NBRC 13918.</title>
        <authorList>
            <person name="Komaki H."/>
            <person name="Tamura T."/>
        </authorList>
    </citation>
    <scope>NUCLEOTIDE SEQUENCE [LARGE SCALE GENOMIC DNA]</scope>
    <source>
        <strain evidence="2 3">NBRC 13918</strain>
    </source>
</reference>
<proteinExistence type="predicted"/>
<dbReference type="EMBL" id="BOOH01000033">
    <property type="protein sequence ID" value="GIH77603.1"/>
    <property type="molecule type" value="Genomic_DNA"/>
</dbReference>
<dbReference type="Gene3D" id="3.40.390.10">
    <property type="entry name" value="Collagenase (Catalytic Domain)"/>
    <property type="match status" value="1"/>
</dbReference>
<evidence type="ECO:0000313" key="2">
    <source>
        <dbReference type="EMBL" id="GIH77603.1"/>
    </source>
</evidence>
<dbReference type="GO" id="GO:0008237">
    <property type="term" value="F:metallopeptidase activity"/>
    <property type="evidence" value="ECO:0007669"/>
    <property type="project" value="InterPro"/>
</dbReference>
<dbReference type="SUPFAM" id="SSF55486">
    <property type="entry name" value="Metalloproteases ('zincins'), catalytic domain"/>
    <property type="match status" value="1"/>
</dbReference>
<feature type="region of interest" description="Disordered" evidence="1">
    <location>
        <begin position="1"/>
        <end position="24"/>
    </location>
</feature>
<organism evidence="2 3">
    <name type="scientific">Planobispora longispora</name>
    <dbReference type="NCBI Taxonomy" id="28887"/>
    <lineage>
        <taxon>Bacteria</taxon>
        <taxon>Bacillati</taxon>
        <taxon>Actinomycetota</taxon>
        <taxon>Actinomycetes</taxon>
        <taxon>Streptosporangiales</taxon>
        <taxon>Streptosporangiaceae</taxon>
        <taxon>Planobispora</taxon>
    </lineage>
</organism>
<keyword evidence="3" id="KW-1185">Reference proteome</keyword>
<accession>A0A8J3RMA9</accession>
<evidence type="ECO:0000256" key="1">
    <source>
        <dbReference type="SAM" id="MobiDB-lite"/>
    </source>
</evidence>
<feature type="compositionally biased region" description="Polar residues" evidence="1">
    <location>
        <begin position="1"/>
        <end position="17"/>
    </location>
</feature>
<evidence type="ECO:0000313" key="3">
    <source>
        <dbReference type="Proteomes" id="UP000616724"/>
    </source>
</evidence>
<dbReference type="Proteomes" id="UP000616724">
    <property type="component" value="Unassembled WGS sequence"/>
</dbReference>
<sequence>MSAPSDPTQGTSASLSGVTDLEQHLREETVQAEGRVPEQHEAAGLYQETQWQLTRGRYRSGGQGYQLELRVDVDGTRPQNRVSADFFSISGSTVSYFGSFIVHFPTVAVTADQVVLEGLGIFTFTAGAPRVRVTVPRRTTAQPQADATVQFLTDSGRPGANYACAFVSPYFRSVILEQDSVTGSVPFVSYNTAALPQPPSSPARVLTVVKSYAEAGIELQMSGISDIITDAPGTDLRWDDAELHNAMVQHFSGHANAPQWKVWMLVASAHTGGYRGIMFDYNDASQRQGAAVFYDAIKGDTPQSQRAQLRTYVHEIGHAFNLLHSWQKNLAVPPQPLGPNGGFADLSWMNYVQNYRPVSGAGGEAAYWAAFPFQFTDSELVHLRHGNYRDVIMGANPFATGAAEISPELFEEPVEDQSGLALEVRAKETFAFGEPVVVELKLCTTDLRGRSTHGHLHPDTDFTHIAITQPSGRTVLYRPMMRHCSDDAATIRLDGNNPAIYRSAYIGHGADGHYFQQPGEYRIRAQYLAGDGSRIVSPVCVLRVRYPLAQADQEVAELMLGEEAGTLLSLLGSDSPCLTSGNNALREVIERYGDHPLAVYARMAQGINAEREFKDITADKELKIRRPDTKESIQQLTAVADASARGEGVDNITLNMVMRRLARAQARQGDLEQATGTIDKMVRTFESKQLRPPVLEQIRGQAERTKAALLAEAGKGPTQKNQKNQKKQ</sequence>